<reference evidence="8 9" key="1">
    <citation type="submission" date="2019-03" db="EMBL/GenBank/DDBJ databases">
        <title>Draft Genome Sequence of Desulfosporosinus fructosivorans Strain 63.6F, Isolated from Marine Sediment in the Baltic Sea.</title>
        <authorList>
            <person name="Hausmann B."/>
            <person name="Vandieken V."/>
            <person name="Pjevac P."/>
            <person name="Schreck K."/>
            <person name="Herbold C.W."/>
            <person name="Loy A."/>
        </authorList>
    </citation>
    <scope>NUCLEOTIDE SEQUENCE [LARGE SCALE GENOMIC DNA]</scope>
    <source>
        <strain evidence="8 9">63.6F</strain>
    </source>
</reference>
<dbReference type="InterPro" id="IPR036010">
    <property type="entry name" value="2Fe-2S_ferredoxin-like_sf"/>
</dbReference>
<dbReference type="Gene3D" id="3.10.20.30">
    <property type="match status" value="1"/>
</dbReference>
<comment type="caution">
    <text evidence="8">The sequence shown here is derived from an EMBL/GenBank/DDBJ whole genome shotgun (WGS) entry which is preliminary data.</text>
</comment>
<dbReference type="PROSITE" id="PS00197">
    <property type="entry name" value="2FE2S_FER_1"/>
    <property type="match status" value="1"/>
</dbReference>
<evidence type="ECO:0000259" key="7">
    <source>
        <dbReference type="PROSITE" id="PS51085"/>
    </source>
</evidence>
<dbReference type="PROSITE" id="PS51085">
    <property type="entry name" value="2FE2S_FER_2"/>
    <property type="match status" value="1"/>
</dbReference>
<dbReference type="Pfam" id="PF01799">
    <property type="entry name" value="Fer2_2"/>
    <property type="match status" value="1"/>
</dbReference>
<keyword evidence="1" id="KW-0001">2Fe-2S</keyword>
<evidence type="ECO:0000256" key="2">
    <source>
        <dbReference type="ARBA" id="ARBA00022723"/>
    </source>
</evidence>
<dbReference type="EMBL" id="SPQQ01000004">
    <property type="protein sequence ID" value="TGE37489.1"/>
    <property type="molecule type" value="Genomic_DNA"/>
</dbReference>
<keyword evidence="3" id="KW-0560">Oxidoreductase</keyword>
<comment type="pathway">
    <text evidence="6">Alkaloid degradation; nicotine degradation.</text>
</comment>
<evidence type="ECO:0000313" key="8">
    <source>
        <dbReference type="EMBL" id="TGE37489.1"/>
    </source>
</evidence>
<organism evidence="8 9">
    <name type="scientific">Desulfosporosinus fructosivorans</name>
    <dbReference type="NCBI Taxonomy" id="2018669"/>
    <lineage>
        <taxon>Bacteria</taxon>
        <taxon>Bacillati</taxon>
        <taxon>Bacillota</taxon>
        <taxon>Clostridia</taxon>
        <taxon>Eubacteriales</taxon>
        <taxon>Desulfitobacteriaceae</taxon>
        <taxon>Desulfosporosinus</taxon>
    </lineage>
</organism>
<accession>A0A4Z0R4W2</accession>
<dbReference type="Proteomes" id="UP000298460">
    <property type="component" value="Unassembled WGS sequence"/>
</dbReference>
<dbReference type="AlphaFoldDB" id="A0A4Z0R4W2"/>
<proteinExistence type="predicted"/>
<evidence type="ECO:0000256" key="1">
    <source>
        <dbReference type="ARBA" id="ARBA00022714"/>
    </source>
</evidence>
<dbReference type="InterPro" id="IPR002888">
    <property type="entry name" value="2Fe-2S-bd"/>
</dbReference>
<keyword evidence="2" id="KW-0479">Metal-binding</keyword>
<dbReference type="InterPro" id="IPR051452">
    <property type="entry name" value="Diverse_Oxidoreductases"/>
</dbReference>
<dbReference type="PANTHER" id="PTHR44379">
    <property type="entry name" value="OXIDOREDUCTASE WITH IRON-SULFUR SUBUNIT"/>
    <property type="match status" value="1"/>
</dbReference>
<dbReference type="InterPro" id="IPR001041">
    <property type="entry name" value="2Fe-2S_ferredoxin-type"/>
</dbReference>
<evidence type="ECO:0000256" key="4">
    <source>
        <dbReference type="ARBA" id="ARBA00023004"/>
    </source>
</evidence>
<dbReference type="GO" id="GO:0004854">
    <property type="term" value="F:xanthine dehydrogenase activity"/>
    <property type="evidence" value="ECO:0007669"/>
    <property type="project" value="InterPro"/>
</dbReference>
<keyword evidence="9" id="KW-1185">Reference proteome</keyword>
<dbReference type="SUPFAM" id="SSF47741">
    <property type="entry name" value="CO dehydrogenase ISP C-domain like"/>
    <property type="match status" value="1"/>
</dbReference>
<dbReference type="SUPFAM" id="SSF54292">
    <property type="entry name" value="2Fe-2S ferredoxin-like"/>
    <property type="match status" value="1"/>
</dbReference>
<dbReference type="GO" id="GO:0051537">
    <property type="term" value="F:2 iron, 2 sulfur cluster binding"/>
    <property type="evidence" value="ECO:0007669"/>
    <property type="project" value="UniProtKB-KW"/>
</dbReference>
<dbReference type="OrthoDB" id="9796880at2"/>
<dbReference type="InterPro" id="IPR050033">
    <property type="entry name" value="XdhC_XDHase"/>
</dbReference>
<name>A0A4Z0R4W2_9FIRM</name>
<dbReference type="Gene3D" id="1.10.150.120">
    <property type="entry name" value="[2Fe-2S]-binding domain"/>
    <property type="match status" value="1"/>
</dbReference>
<dbReference type="FunFam" id="3.10.20.30:FF:000020">
    <property type="entry name" value="Xanthine dehydrogenase iron-sulfur subunit"/>
    <property type="match status" value="1"/>
</dbReference>
<keyword evidence="5" id="KW-0411">Iron-sulfur</keyword>
<evidence type="ECO:0000256" key="6">
    <source>
        <dbReference type="ARBA" id="ARBA00060707"/>
    </source>
</evidence>
<dbReference type="GO" id="GO:0046872">
    <property type="term" value="F:metal ion binding"/>
    <property type="evidence" value="ECO:0007669"/>
    <property type="project" value="UniProtKB-KW"/>
</dbReference>
<evidence type="ECO:0000313" key="9">
    <source>
        <dbReference type="Proteomes" id="UP000298460"/>
    </source>
</evidence>
<dbReference type="GO" id="GO:0006144">
    <property type="term" value="P:purine nucleobase metabolic process"/>
    <property type="evidence" value="ECO:0007669"/>
    <property type="project" value="InterPro"/>
</dbReference>
<dbReference type="Pfam" id="PF00111">
    <property type="entry name" value="Fer2"/>
    <property type="match status" value="1"/>
</dbReference>
<dbReference type="NCBIfam" id="NF043084">
    <property type="entry name" value="XdhC_XDHase"/>
    <property type="match status" value="1"/>
</dbReference>
<evidence type="ECO:0000256" key="5">
    <source>
        <dbReference type="ARBA" id="ARBA00023014"/>
    </source>
</evidence>
<keyword evidence="4" id="KW-0408">Iron</keyword>
<sequence>MFKRIAFSVNGKAFNIEVDIRESLLELLRNHLGYTGAKKGCGVGECGACSVLIDGVPFDSCIYLAVWADGKAITTIEGVASKSGELSDVQKAYVDEGAVQCGFCTPGLVLTTTALAESGKEFTREELKRELSGHLCRCTGYQSILKAAEKSLDGHICTCVDSPHYKQQQERIEEQ</sequence>
<gene>
    <name evidence="8" type="ORF">E4K67_12085</name>
</gene>
<dbReference type="InterPro" id="IPR012675">
    <property type="entry name" value="Beta-grasp_dom_sf"/>
</dbReference>
<dbReference type="InterPro" id="IPR006058">
    <property type="entry name" value="2Fe2S_fd_BS"/>
</dbReference>
<evidence type="ECO:0000256" key="3">
    <source>
        <dbReference type="ARBA" id="ARBA00023002"/>
    </source>
</evidence>
<protein>
    <submittedName>
        <fullName evidence="8">(2Fe-2S)-binding protein</fullName>
    </submittedName>
</protein>
<dbReference type="PANTHER" id="PTHR44379:SF8">
    <property type="entry name" value="XANTHINE DEHYDROGENASE IRON-SULFUR-BINDING SUBUNIT XDHC-RELATED"/>
    <property type="match status" value="1"/>
</dbReference>
<feature type="domain" description="2Fe-2S ferredoxin-type" evidence="7">
    <location>
        <begin position="3"/>
        <end position="79"/>
    </location>
</feature>
<dbReference type="RefSeq" id="WP_135547055.1">
    <property type="nucleotide sequence ID" value="NZ_SPQQ01000004.1"/>
</dbReference>
<dbReference type="InterPro" id="IPR036884">
    <property type="entry name" value="2Fe-2S-bd_dom_sf"/>
</dbReference>
<dbReference type="CDD" id="cd00207">
    <property type="entry name" value="fer2"/>
    <property type="match status" value="1"/>
</dbReference>